<feature type="region of interest" description="Disordered" evidence="1">
    <location>
        <begin position="487"/>
        <end position="511"/>
    </location>
</feature>
<evidence type="ECO:0000313" key="2">
    <source>
        <dbReference type="EMBL" id="MFC7617264.1"/>
    </source>
</evidence>
<sequence>MADYLATHTGTPATPTPDDLLFELGRDGDGHPSPEQVFDWSYRVLPDPARRVFRLAALHPAGDFSLASAAACAGVGEDEARDALGVLVGGHLLTRAGGRQRYQFHDLLRRYARHRSESEDPAEHGRAVLRVLDHYLFSAHAAQRALFPVQHARDLDLRCDPAARPLDFGSAGEASAWFATERAAVVRAVALATERGEHGRAWRLADCVSGYLMRRGHFADCLRVHELAARAAHADGFPEAEASIHHELGLLLMASGHTDEARLHLTAAHDWTTAAGHDRARSAVLKALGELELTSGSVNAAVRLLGEHHRLAVGLDDAESLAWANCALGKALLRAGNTQDAEFHLRWGEFHSRRLGDSSALAESLEGLAEVHRSRREWATAAGYLDNALALTTADDLPVAARLHTALAALHLERGAPASAEPAARRGVTLARRISALSTLAEGLDLLGHACHQLRDDKQAHLSWTEALHAYTQLHDRASADRMRGLLNGTIAPSPSRPSEPDDGDTHAGLL</sequence>
<dbReference type="Gene3D" id="1.25.40.10">
    <property type="entry name" value="Tetratricopeptide repeat domain"/>
    <property type="match status" value="2"/>
</dbReference>
<dbReference type="EMBL" id="JBHTEY010000004">
    <property type="protein sequence ID" value="MFC7617264.1"/>
    <property type="molecule type" value="Genomic_DNA"/>
</dbReference>
<evidence type="ECO:0008006" key="4">
    <source>
        <dbReference type="Google" id="ProtNLM"/>
    </source>
</evidence>
<dbReference type="PANTHER" id="PTHR47691:SF3">
    <property type="entry name" value="HTH-TYPE TRANSCRIPTIONAL REGULATOR RV0890C-RELATED"/>
    <property type="match status" value="1"/>
</dbReference>
<dbReference type="InterPro" id="IPR011990">
    <property type="entry name" value="TPR-like_helical_dom_sf"/>
</dbReference>
<evidence type="ECO:0000256" key="1">
    <source>
        <dbReference type="SAM" id="MobiDB-lite"/>
    </source>
</evidence>
<protein>
    <recommendedName>
        <fullName evidence="4">Tetratricopeptide repeat-containing protein</fullName>
    </recommendedName>
</protein>
<proteinExistence type="predicted"/>
<organism evidence="2 3">
    <name type="scientific">Actinokineospora soli</name>
    <dbReference type="NCBI Taxonomy" id="1048753"/>
    <lineage>
        <taxon>Bacteria</taxon>
        <taxon>Bacillati</taxon>
        <taxon>Actinomycetota</taxon>
        <taxon>Actinomycetes</taxon>
        <taxon>Pseudonocardiales</taxon>
        <taxon>Pseudonocardiaceae</taxon>
        <taxon>Actinokineospora</taxon>
    </lineage>
</organism>
<accession>A0ABW2TVY8</accession>
<comment type="caution">
    <text evidence="2">The sequence shown here is derived from an EMBL/GenBank/DDBJ whole genome shotgun (WGS) entry which is preliminary data.</text>
</comment>
<dbReference type="SUPFAM" id="SSF48452">
    <property type="entry name" value="TPR-like"/>
    <property type="match status" value="1"/>
</dbReference>
<name>A0ABW2TVY8_9PSEU</name>
<dbReference type="PANTHER" id="PTHR47691">
    <property type="entry name" value="REGULATOR-RELATED"/>
    <property type="match status" value="1"/>
</dbReference>
<gene>
    <name evidence="2" type="ORF">ACFQV2_31425</name>
</gene>
<keyword evidence="3" id="KW-1185">Reference proteome</keyword>
<dbReference type="Proteomes" id="UP001596512">
    <property type="component" value="Unassembled WGS sequence"/>
</dbReference>
<reference evidence="3" key="1">
    <citation type="journal article" date="2019" name="Int. J. Syst. Evol. Microbiol.">
        <title>The Global Catalogue of Microorganisms (GCM) 10K type strain sequencing project: providing services to taxonomists for standard genome sequencing and annotation.</title>
        <authorList>
            <consortium name="The Broad Institute Genomics Platform"/>
            <consortium name="The Broad Institute Genome Sequencing Center for Infectious Disease"/>
            <person name="Wu L."/>
            <person name="Ma J."/>
        </authorList>
    </citation>
    <scope>NUCLEOTIDE SEQUENCE [LARGE SCALE GENOMIC DNA]</scope>
    <source>
        <strain evidence="3">JCM 17695</strain>
    </source>
</reference>
<evidence type="ECO:0000313" key="3">
    <source>
        <dbReference type="Proteomes" id="UP001596512"/>
    </source>
</evidence>